<sequence length="70" mass="7540">MRKPTQTQTHHPLPKRGQITIKIFKSIAAVLSCSGRRHKEEEEENGGAAPIPLSSTSTTPPIPSGYSSEA</sequence>
<organism evidence="2 3">
    <name type="scientific">Crotalaria pallida</name>
    <name type="common">Smooth rattlebox</name>
    <name type="synonym">Crotalaria striata</name>
    <dbReference type="NCBI Taxonomy" id="3830"/>
    <lineage>
        <taxon>Eukaryota</taxon>
        <taxon>Viridiplantae</taxon>
        <taxon>Streptophyta</taxon>
        <taxon>Embryophyta</taxon>
        <taxon>Tracheophyta</taxon>
        <taxon>Spermatophyta</taxon>
        <taxon>Magnoliopsida</taxon>
        <taxon>eudicotyledons</taxon>
        <taxon>Gunneridae</taxon>
        <taxon>Pentapetalae</taxon>
        <taxon>rosids</taxon>
        <taxon>fabids</taxon>
        <taxon>Fabales</taxon>
        <taxon>Fabaceae</taxon>
        <taxon>Papilionoideae</taxon>
        <taxon>50 kb inversion clade</taxon>
        <taxon>genistoids sensu lato</taxon>
        <taxon>core genistoids</taxon>
        <taxon>Crotalarieae</taxon>
        <taxon>Crotalaria</taxon>
    </lineage>
</organism>
<feature type="compositionally biased region" description="Low complexity" evidence="1">
    <location>
        <begin position="50"/>
        <end position="70"/>
    </location>
</feature>
<accession>A0AAN9EWU2</accession>
<reference evidence="2 3" key="1">
    <citation type="submission" date="2024-01" db="EMBL/GenBank/DDBJ databases">
        <title>The genomes of 5 underutilized Papilionoideae crops provide insights into root nodulation and disease resistanc.</title>
        <authorList>
            <person name="Yuan L."/>
        </authorList>
    </citation>
    <scope>NUCLEOTIDE SEQUENCE [LARGE SCALE GENOMIC DNA]</scope>
    <source>
        <strain evidence="2">ZHUSHIDOU_FW_LH</strain>
        <tissue evidence="2">Leaf</tissue>
    </source>
</reference>
<evidence type="ECO:0000313" key="3">
    <source>
        <dbReference type="Proteomes" id="UP001372338"/>
    </source>
</evidence>
<name>A0AAN9EWU2_CROPI</name>
<dbReference type="EMBL" id="JAYWIO010000005">
    <property type="protein sequence ID" value="KAK7261408.1"/>
    <property type="molecule type" value="Genomic_DNA"/>
</dbReference>
<protein>
    <submittedName>
        <fullName evidence="2">Uncharacterized protein</fullName>
    </submittedName>
</protein>
<gene>
    <name evidence="2" type="ORF">RIF29_27718</name>
</gene>
<keyword evidence="3" id="KW-1185">Reference proteome</keyword>
<evidence type="ECO:0000313" key="2">
    <source>
        <dbReference type="EMBL" id="KAK7261408.1"/>
    </source>
</evidence>
<evidence type="ECO:0000256" key="1">
    <source>
        <dbReference type="SAM" id="MobiDB-lite"/>
    </source>
</evidence>
<dbReference type="AlphaFoldDB" id="A0AAN9EWU2"/>
<feature type="region of interest" description="Disordered" evidence="1">
    <location>
        <begin position="35"/>
        <end position="70"/>
    </location>
</feature>
<dbReference type="Proteomes" id="UP001372338">
    <property type="component" value="Unassembled WGS sequence"/>
</dbReference>
<comment type="caution">
    <text evidence="2">The sequence shown here is derived from an EMBL/GenBank/DDBJ whole genome shotgun (WGS) entry which is preliminary data.</text>
</comment>
<proteinExistence type="predicted"/>